<organism evidence="1 2">
    <name type="scientific">Leptolyngbya subtilissima DQ-A4</name>
    <dbReference type="NCBI Taxonomy" id="2933933"/>
    <lineage>
        <taxon>Bacteria</taxon>
        <taxon>Bacillati</taxon>
        <taxon>Cyanobacteriota</taxon>
        <taxon>Cyanophyceae</taxon>
        <taxon>Leptolyngbyales</taxon>
        <taxon>Leptolyngbyaceae</taxon>
        <taxon>Leptolyngbya group</taxon>
        <taxon>Leptolyngbya</taxon>
    </lineage>
</organism>
<reference evidence="1 2" key="1">
    <citation type="submission" date="2022-04" db="EMBL/GenBank/DDBJ databases">
        <title>Positive selection, recombination, and allopatry shape intraspecific diversity of widespread and dominant cyanobacteria.</title>
        <authorList>
            <person name="Wei J."/>
            <person name="Shu W."/>
            <person name="Hu C."/>
        </authorList>
    </citation>
    <scope>NUCLEOTIDE SEQUENCE [LARGE SCALE GENOMIC DNA]</scope>
    <source>
        <strain evidence="1 2">DQ-A4</strain>
    </source>
</reference>
<proteinExistence type="predicted"/>
<comment type="caution">
    <text evidence="1">The sequence shown here is derived from an EMBL/GenBank/DDBJ whole genome shotgun (WGS) entry which is preliminary data.</text>
</comment>
<dbReference type="Proteomes" id="UP001482513">
    <property type="component" value="Unassembled WGS sequence"/>
</dbReference>
<evidence type="ECO:0000313" key="2">
    <source>
        <dbReference type="Proteomes" id="UP001482513"/>
    </source>
</evidence>
<gene>
    <name evidence="1" type="ORF">NC992_14815</name>
</gene>
<dbReference type="RefSeq" id="WP_190705613.1">
    <property type="nucleotide sequence ID" value="NZ_JAMPKX010000006.1"/>
</dbReference>
<dbReference type="EMBL" id="JAMPKX010000006">
    <property type="protein sequence ID" value="MEP0948154.1"/>
    <property type="molecule type" value="Genomic_DNA"/>
</dbReference>
<keyword evidence="2" id="KW-1185">Reference proteome</keyword>
<sequence>MNSIFAGGDRPSPLLLVTIHRWPISVAALCSVDRIYCHRLPTDGDRCAGRLCSPLASAPNG</sequence>
<evidence type="ECO:0000313" key="1">
    <source>
        <dbReference type="EMBL" id="MEP0948154.1"/>
    </source>
</evidence>
<name>A0ABV0K666_9CYAN</name>
<protein>
    <submittedName>
        <fullName evidence="1">Uncharacterized protein</fullName>
    </submittedName>
</protein>
<accession>A0ABV0K666</accession>